<dbReference type="AlphaFoldDB" id="A0AAV4I338"/>
<proteinExistence type="predicted"/>
<feature type="transmembrane region" description="Helical" evidence="1">
    <location>
        <begin position="12"/>
        <end position="32"/>
    </location>
</feature>
<feature type="transmembrane region" description="Helical" evidence="1">
    <location>
        <begin position="44"/>
        <end position="61"/>
    </location>
</feature>
<reference evidence="2 3" key="1">
    <citation type="journal article" date="2021" name="Elife">
        <title>Chloroplast acquisition without the gene transfer in kleptoplastic sea slugs, Plakobranchus ocellatus.</title>
        <authorList>
            <person name="Maeda T."/>
            <person name="Takahashi S."/>
            <person name="Yoshida T."/>
            <person name="Shimamura S."/>
            <person name="Takaki Y."/>
            <person name="Nagai Y."/>
            <person name="Toyoda A."/>
            <person name="Suzuki Y."/>
            <person name="Arimoto A."/>
            <person name="Ishii H."/>
            <person name="Satoh N."/>
            <person name="Nishiyama T."/>
            <person name="Hasebe M."/>
            <person name="Maruyama T."/>
            <person name="Minagawa J."/>
            <person name="Obokata J."/>
            <person name="Shigenobu S."/>
        </authorList>
    </citation>
    <scope>NUCLEOTIDE SEQUENCE [LARGE SCALE GENOMIC DNA]</scope>
</reference>
<keyword evidence="1" id="KW-0812">Transmembrane</keyword>
<evidence type="ECO:0000313" key="3">
    <source>
        <dbReference type="Proteomes" id="UP000762676"/>
    </source>
</evidence>
<keyword evidence="3" id="KW-1185">Reference proteome</keyword>
<evidence type="ECO:0000313" key="2">
    <source>
        <dbReference type="EMBL" id="GFS04455.1"/>
    </source>
</evidence>
<dbReference type="EMBL" id="BMAT01009340">
    <property type="protein sequence ID" value="GFS04455.1"/>
    <property type="molecule type" value="Genomic_DNA"/>
</dbReference>
<accession>A0AAV4I338</accession>
<name>A0AAV4I338_9GAST</name>
<evidence type="ECO:0000256" key="1">
    <source>
        <dbReference type="SAM" id="Phobius"/>
    </source>
</evidence>
<comment type="caution">
    <text evidence="2">The sequence shown here is derived from an EMBL/GenBank/DDBJ whole genome shotgun (WGS) entry which is preliminary data.</text>
</comment>
<protein>
    <submittedName>
        <fullName evidence="2">Uncharacterized protein</fullName>
    </submittedName>
</protein>
<keyword evidence="1" id="KW-1133">Transmembrane helix</keyword>
<gene>
    <name evidence="2" type="ORF">ElyMa_004657200</name>
</gene>
<sequence>MKGDKRINFHGEARATLTLLASVFGSTFQLFLHMEGAKRERDGWGHRLGIIALGYAWLATLSTQPFSLPRSEANAGSGRIERSCLFCYLAKYKNLALFNTTTKIYQI</sequence>
<keyword evidence="1" id="KW-0472">Membrane</keyword>
<dbReference type="Proteomes" id="UP000762676">
    <property type="component" value="Unassembled WGS sequence"/>
</dbReference>
<organism evidence="2 3">
    <name type="scientific">Elysia marginata</name>
    <dbReference type="NCBI Taxonomy" id="1093978"/>
    <lineage>
        <taxon>Eukaryota</taxon>
        <taxon>Metazoa</taxon>
        <taxon>Spiralia</taxon>
        <taxon>Lophotrochozoa</taxon>
        <taxon>Mollusca</taxon>
        <taxon>Gastropoda</taxon>
        <taxon>Heterobranchia</taxon>
        <taxon>Euthyneura</taxon>
        <taxon>Panpulmonata</taxon>
        <taxon>Sacoglossa</taxon>
        <taxon>Placobranchoidea</taxon>
        <taxon>Plakobranchidae</taxon>
        <taxon>Elysia</taxon>
    </lineage>
</organism>